<organism evidence="5 6">
    <name type="scientific">Elysia marginata</name>
    <dbReference type="NCBI Taxonomy" id="1093978"/>
    <lineage>
        <taxon>Eukaryota</taxon>
        <taxon>Metazoa</taxon>
        <taxon>Spiralia</taxon>
        <taxon>Lophotrochozoa</taxon>
        <taxon>Mollusca</taxon>
        <taxon>Gastropoda</taxon>
        <taxon>Heterobranchia</taxon>
        <taxon>Euthyneura</taxon>
        <taxon>Panpulmonata</taxon>
        <taxon>Sacoglossa</taxon>
        <taxon>Placobranchoidea</taxon>
        <taxon>Plakobranchidae</taxon>
        <taxon>Elysia</taxon>
    </lineage>
</organism>
<dbReference type="SUPFAM" id="SSF48113">
    <property type="entry name" value="Heme-dependent peroxidases"/>
    <property type="match status" value="1"/>
</dbReference>
<dbReference type="Proteomes" id="UP000762676">
    <property type="component" value="Unassembled WGS sequence"/>
</dbReference>
<evidence type="ECO:0000313" key="6">
    <source>
        <dbReference type="Proteomes" id="UP000762676"/>
    </source>
</evidence>
<protein>
    <submittedName>
        <fullName evidence="5">Chorion peroxidase</fullName>
    </submittedName>
</protein>
<evidence type="ECO:0000256" key="1">
    <source>
        <dbReference type="ARBA" id="ARBA00004613"/>
    </source>
</evidence>
<feature type="compositionally biased region" description="Basic and acidic residues" evidence="4">
    <location>
        <begin position="75"/>
        <end position="84"/>
    </location>
</feature>
<dbReference type="InterPro" id="IPR019791">
    <property type="entry name" value="Haem_peroxidase_animal"/>
</dbReference>
<proteinExistence type="predicted"/>
<dbReference type="PANTHER" id="PTHR11475">
    <property type="entry name" value="OXIDASE/PEROXIDASE"/>
    <property type="match status" value="1"/>
</dbReference>
<dbReference type="InterPro" id="IPR037120">
    <property type="entry name" value="Haem_peroxidase_sf_animal"/>
</dbReference>
<dbReference type="PRINTS" id="PR00457">
    <property type="entry name" value="ANPEROXIDASE"/>
</dbReference>
<dbReference type="InterPro" id="IPR010255">
    <property type="entry name" value="Haem_peroxidase_sf"/>
</dbReference>
<keyword evidence="6" id="KW-1185">Reference proteome</keyword>
<keyword evidence="5" id="KW-0560">Oxidoreductase</keyword>
<comment type="caution">
    <text evidence="5">The sequence shown here is derived from an EMBL/GenBank/DDBJ whole genome shotgun (WGS) entry which is preliminary data.</text>
</comment>
<keyword evidence="3" id="KW-0325">Glycoprotein</keyword>
<name>A0AAV4H742_9GAST</name>
<dbReference type="Gene3D" id="1.10.640.10">
    <property type="entry name" value="Haem peroxidase domain superfamily, animal type"/>
    <property type="match status" value="1"/>
</dbReference>
<dbReference type="PANTHER" id="PTHR11475:SF4">
    <property type="entry name" value="CHORION PEROXIDASE"/>
    <property type="match status" value="1"/>
</dbReference>
<evidence type="ECO:0000256" key="3">
    <source>
        <dbReference type="ARBA" id="ARBA00023180"/>
    </source>
</evidence>
<comment type="subcellular location">
    <subcellularLocation>
        <location evidence="1">Secreted</location>
    </subcellularLocation>
</comment>
<dbReference type="PROSITE" id="PS50292">
    <property type="entry name" value="PEROXIDASE_3"/>
    <property type="match status" value="1"/>
</dbReference>
<keyword evidence="2" id="KW-0964">Secreted</keyword>
<evidence type="ECO:0000313" key="5">
    <source>
        <dbReference type="EMBL" id="GFR92450.1"/>
    </source>
</evidence>
<gene>
    <name evidence="5" type="ORF">ElyMa_002618600</name>
</gene>
<dbReference type="GO" id="GO:0004601">
    <property type="term" value="F:peroxidase activity"/>
    <property type="evidence" value="ECO:0007669"/>
    <property type="project" value="UniProtKB-KW"/>
</dbReference>
<feature type="compositionally biased region" description="Basic residues" evidence="4">
    <location>
        <begin position="103"/>
        <end position="115"/>
    </location>
</feature>
<keyword evidence="5" id="KW-0575">Peroxidase</keyword>
<reference evidence="5 6" key="1">
    <citation type="journal article" date="2021" name="Elife">
        <title>Chloroplast acquisition without the gene transfer in kleptoplastic sea slugs, Plakobranchus ocellatus.</title>
        <authorList>
            <person name="Maeda T."/>
            <person name="Takahashi S."/>
            <person name="Yoshida T."/>
            <person name="Shimamura S."/>
            <person name="Takaki Y."/>
            <person name="Nagai Y."/>
            <person name="Toyoda A."/>
            <person name="Suzuki Y."/>
            <person name="Arimoto A."/>
            <person name="Ishii H."/>
            <person name="Satoh N."/>
            <person name="Nishiyama T."/>
            <person name="Hasebe M."/>
            <person name="Maruyama T."/>
            <person name="Minagawa J."/>
            <person name="Obokata J."/>
            <person name="Shigenobu S."/>
        </authorList>
    </citation>
    <scope>NUCLEOTIDE SEQUENCE [LARGE SCALE GENOMIC DNA]</scope>
</reference>
<dbReference type="EMBL" id="BMAT01005390">
    <property type="protein sequence ID" value="GFR92450.1"/>
    <property type="molecule type" value="Genomic_DNA"/>
</dbReference>
<feature type="region of interest" description="Disordered" evidence="4">
    <location>
        <begin position="135"/>
        <end position="178"/>
    </location>
</feature>
<dbReference type="AlphaFoldDB" id="A0AAV4H742"/>
<accession>A0AAV4H742</accession>
<dbReference type="GO" id="GO:0006979">
    <property type="term" value="P:response to oxidative stress"/>
    <property type="evidence" value="ECO:0007669"/>
    <property type="project" value="InterPro"/>
</dbReference>
<dbReference type="GO" id="GO:0020037">
    <property type="term" value="F:heme binding"/>
    <property type="evidence" value="ECO:0007669"/>
    <property type="project" value="InterPro"/>
</dbReference>
<sequence length="549" mass="62394">MSTSLGFGLGWNYSNEFSYPPLLPPVVPPYLRYLNQDQPRYGRAETAGGQARSPHAVSPSSSSTFQTRHGGVRSGDSRNNDPLDKQAIGSTAGRDSKQYTRFEHRRFRRQARHTNRNPSSFFSLMNSADFSMPSGTLLNQLSRPRLEPPRSISEFPSSSRAFPSPSGVRPDPGLSSSCQRRQVITCNPNAPYRTVDGVCNNLDNPTWGAAMQPLVRMHRDNKYHDGIDVPRIASATNKRRLLPSPRLVSRLVHEPDRSGQEVPELTNMIQQWGQFLDHDITGTPAHKGPDGKDLKCCENVYLSDKRQVHSDVFNGGECNPIYIPPLDRHFQSTCMSFARSQAYPRPQDCDPRAIKEPREQMNMLTAYIDASQIYGSSLKTNNRIRLGRHGQLRVNEFNMLPEDDNSTCVKETNFDYCLQSGEMRVNEHPALASMHTVFHRFHNYVALQMSRANPRWSDERVFQEVRKIVGAIMQHVTYHEWLPIILGDDVMRSSSLVVSGALDQLRTNWYYDRTTNPTIINAFATAAFRNQYVSCHNLPFLNIGMWVYR</sequence>
<evidence type="ECO:0000256" key="4">
    <source>
        <dbReference type="SAM" id="MobiDB-lite"/>
    </source>
</evidence>
<feature type="compositionally biased region" description="Low complexity" evidence="4">
    <location>
        <begin position="153"/>
        <end position="166"/>
    </location>
</feature>
<dbReference type="Pfam" id="PF03098">
    <property type="entry name" value="An_peroxidase"/>
    <property type="match status" value="1"/>
</dbReference>
<evidence type="ECO:0000256" key="2">
    <source>
        <dbReference type="ARBA" id="ARBA00022525"/>
    </source>
</evidence>
<feature type="region of interest" description="Disordered" evidence="4">
    <location>
        <begin position="43"/>
        <end position="120"/>
    </location>
</feature>
<dbReference type="GO" id="GO:0005576">
    <property type="term" value="C:extracellular region"/>
    <property type="evidence" value="ECO:0007669"/>
    <property type="project" value="UniProtKB-SubCell"/>
</dbReference>